<name>A0A367VIC3_9PROT</name>
<sequence length="76" mass="8892">MRGPFSFVLMVPNTVTDVHDTGEWRIGRMGWMLCQIIYRRLYGADFLPDSADIGEFRENFDFKRFLFLPSGVIKTI</sequence>
<organism evidence="1 2">
    <name type="scientific">Thalassospira profundimaris</name>
    <dbReference type="NCBI Taxonomy" id="502049"/>
    <lineage>
        <taxon>Bacteria</taxon>
        <taxon>Pseudomonadati</taxon>
        <taxon>Pseudomonadota</taxon>
        <taxon>Alphaproteobacteria</taxon>
        <taxon>Rhodospirillales</taxon>
        <taxon>Thalassospiraceae</taxon>
        <taxon>Thalassospira</taxon>
    </lineage>
</organism>
<proteinExistence type="predicted"/>
<dbReference type="AlphaFoldDB" id="A0A367VIC3"/>
<reference evidence="1 2" key="1">
    <citation type="submission" date="2014-07" db="EMBL/GenBank/DDBJ databases">
        <title>Draft genome sequence of Thalassospira profundimaris R8-17.</title>
        <authorList>
            <person name="Lai Q."/>
            <person name="Shao Z."/>
        </authorList>
    </citation>
    <scope>NUCLEOTIDE SEQUENCE [LARGE SCALE GENOMIC DNA]</scope>
    <source>
        <strain evidence="1 2">R8-17</strain>
    </source>
</reference>
<dbReference type="EMBL" id="JPWB01000002">
    <property type="protein sequence ID" value="RCK24000.1"/>
    <property type="molecule type" value="Genomic_DNA"/>
</dbReference>
<accession>A0A367VIC3</accession>
<comment type="caution">
    <text evidence="1">The sequence shown here is derived from an EMBL/GenBank/DDBJ whole genome shotgun (WGS) entry which is preliminary data.</text>
</comment>
<protein>
    <submittedName>
        <fullName evidence="1">Uncharacterized protein</fullName>
    </submittedName>
</protein>
<evidence type="ECO:0000313" key="2">
    <source>
        <dbReference type="Proteomes" id="UP000253061"/>
    </source>
</evidence>
<dbReference type="Proteomes" id="UP000253061">
    <property type="component" value="Unassembled WGS sequence"/>
</dbReference>
<gene>
    <name evidence="1" type="ORF">TH6_04580</name>
</gene>
<evidence type="ECO:0000313" key="1">
    <source>
        <dbReference type="EMBL" id="RCK24000.1"/>
    </source>
</evidence>